<accession>A0A2S9UHV3</accession>
<dbReference type="RefSeq" id="WP_007888759.1">
    <property type="nucleotide sequence ID" value="NZ_CP011047.1"/>
</dbReference>
<dbReference type="Gene3D" id="3.30.429.10">
    <property type="entry name" value="Macrophage Migration Inhibitory Factor"/>
    <property type="match status" value="1"/>
</dbReference>
<dbReference type="NCBIfam" id="NF002324">
    <property type="entry name" value="PRK01271.1"/>
    <property type="match status" value="1"/>
</dbReference>
<protein>
    <recommendedName>
        <fullName evidence="2">Tautomerase PptA</fullName>
        <ecNumber evidence="2">5.3.2.-</ecNumber>
    </recommendedName>
</protein>
<dbReference type="EMBL" id="JABTXY010000024">
    <property type="protein sequence ID" value="NYV43255.1"/>
    <property type="molecule type" value="Genomic_DNA"/>
</dbReference>
<dbReference type="Proteomes" id="UP000548673">
    <property type="component" value="Unassembled WGS sequence"/>
</dbReference>
<comment type="subcellular location">
    <subcellularLocation>
        <location evidence="2">Cytoplasm</location>
    </subcellularLocation>
</comment>
<sequence length="76" mass="8707">MPHIDVKFFPRDLSDAQQQALADELTEVIVKHLQSKESSVSVALKEVQPEQWKSEVWDTEIAPQLDTLARKPGYEM</sequence>
<evidence type="ECO:0000256" key="1">
    <source>
        <dbReference type="ARBA" id="ARBA00023235"/>
    </source>
</evidence>
<dbReference type="SUPFAM" id="SSF55331">
    <property type="entry name" value="Tautomerase/MIF"/>
    <property type="match status" value="1"/>
</dbReference>
<dbReference type="EC" id="5.3.2.-" evidence="2"/>
<comment type="similarity">
    <text evidence="2">Belongs to the 4-oxalocrotonate tautomerase family. PptA subfamily.</text>
</comment>
<dbReference type="GeneID" id="56730660"/>
<feature type="active site" description="Proton acceptor; via imino nitrogen" evidence="2 3">
    <location>
        <position position="2"/>
    </location>
</feature>
<keyword evidence="1 2" id="KW-0413">Isomerase</keyword>
<dbReference type="InterPro" id="IPR014347">
    <property type="entry name" value="Tautomerase/MIF_sf"/>
</dbReference>
<evidence type="ECO:0000256" key="3">
    <source>
        <dbReference type="PIRSR" id="PIRSR037799-1"/>
    </source>
</evidence>
<evidence type="ECO:0000313" key="6">
    <source>
        <dbReference type="Proteomes" id="UP000548673"/>
    </source>
</evidence>
<keyword evidence="2" id="KW-0963">Cytoplasm</keyword>
<dbReference type="GO" id="GO:0016862">
    <property type="term" value="F:intramolecular oxidoreductase activity, interconverting keto- and enol-groups"/>
    <property type="evidence" value="ECO:0007669"/>
    <property type="project" value="UniProtKB-UniRule"/>
</dbReference>
<evidence type="ECO:0000313" key="5">
    <source>
        <dbReference type="EMBL" id="NYV43255.1"/>
    </source>
</evidence>
<comment type="caution">
    <text evidence="5">The sequence shown here is derived from an EMBL/GenBank/DDBJ whole genome shotgun (WGS) entry which is preliminary data.</text>
</comment>
<dbReference type="Pfam" id="PF01361">
    <property type="entry name" value="Tautomerase"/>
    <property type="match status" value="1"/>
</dbReference>
<dbReference type="PIRSF" id="PIRSF037799">
    <property type="entry name" value="Tautomer_YdcE_prd"/>
    <property type="match status" value="1"/>
</dbReference>
<dbReference type="InterPro" id="IPR004370">
    <property type="entry name" value="4-OT-like_dom"/>
</dbReference>
<feature type="domain" description="4-oxalocrotonate tautomerase-like" evidence="4">
    <location>
        <begin position="2"/>
        <end position="52"/>
    </location>
</feature>
<dbReference type="GO" id="GO:0005737">
    <property type="term" value="C:cytoplasm"/>
    <property type="evidence" value="ECO:0007669"/>
    <property type="project" value="UniProtKB-SubCell"/>
</dbReference>
<organism evidence="5 6">
    <name type="scientific">Cronobacter sakazakii</name>
    <name type="common">Enterobacter sakazakii</name>
    <dbReference type="NCBI Taxonomy" id="28141"/>
    <lineage>
        <taxon>Bacteria</taxon>
        <taxon>Pseudomonadati</taxon>
        <taxon>Pseudomonadota</taxon>
        <taxon>Gammaproteobacteria</taxon>
        <taxon>Enterobacterales</taxon>
        <taxon>Enterobacteriaceae</taxon>
        <taxon>Cronobacter</taxon>
    </lineage>
</organism>
<evidence type="ECO:0000259" key="4">
    <source>
        <dbReference type="Pfam" id="PF01361"/>
    </source>
</evidence>
<proteinExistence type="inferred from homology"/>
<feature type="initiator methionine" description="Removed" evidence="2">
    <location>
        <position position="1"/>
    </location>
</feature>
<comment type="subunit">
    <text evidence="2">Homodimer.</text>
</comment>
<gene>
    <name evidence="2 5" type="primary">pptA</name>
    <name evidence="5" type="ORF">HRR37_12965</name>
</gene>
<name>A0A2S9UHV3_CROSK</name>
<dbReference type="HAMAP" id="MF_00718">
    <property type="entry name" value="Tautomerase_PptA"/>
    <property type="match status" value="1"/>
</dbReference>
<dbReference type="AlphaFoldDB" id="A0A2S9UHV3"/>
<reference evidence="5 6" key="1">
    <citation type="submission" date="2020-05" db="EMBL/GenBank/DDBJ databases">
        <title>The draft genome of Cronobacter sakazakii strain 145005.</title>
        <authorList>
            <person name="Yang J."/>
            <person name="Liu L."/>
            <person name="Feng Y."/>
            <person name="Zong Z."/>
        </authorList>
    </citation>
    <scope>NUCLEOTIDE SEQUENCE [LARGE SCALE GENOMIC DNA]</scope>
    <source>
        <strain evidence="5 6">145005</strain>
    </source>
</reference>
<dbReference type="InterPro" id="IPR017284">
    <property type="entry name" value="Tautomerase_PptA"/>
</dbReference>
<evidence type="ECO:0000256" key="2">
    <source>
        <dbReference type="HAMAP-Rule" id="MF_00718"/>
    </source>
</evidence>